<dbReference type="EMBL" id="JAAHBU010000501">
    <property type="protein sequence ID" value="NER66564.1"/>
    <property type="molecule type" value="Genomic_DNA"/>
</dbReference>
<proteinExistence type="predicted"/>
<dbReference type="AlphaFoldDB" id="A0A6B3P4G8"/>
<gene>
    <name evidence="2" type="ORF">G3436_25270</name>
</gene>
<dbReference type="SUPFAM" id="SSF47598">
    <property type="entry name" value="Ribbon-helix-helix"/>
    <property type="match status" value="1"/>
</dbReference>
<accession>A0A6B3P4G8</accession>
<reference evidence="2 3" key="1">
    <citation type="submission" date="2020-02" db="EMBL/GenBank/DDBJ databases">
        <title>Broccoli isolated Pseudomonas sp.</title>
        <authorList>
            <person name="Fujikawa T."/>
            <person name="Sawada H."/>
        </authorList>
    </citation>
    <scope>NUCLEOTIDE SEQUENCE [LARGE SCALE GENOMIC DNA]</scope>
    <source>
        <strain evidence="2 3">MAFF212427</strain>
    </source>
</reference>
<protein>
    <submittedName>
        <fullName evidence="2">Transcriptional regulator</fullName>
    </submittedName>
</protein>
<evidence type="ECO:0000313" key="3">
    <source>
        <dbReference type="Proteomes" id="UP000482634"/>
    </source>
</evidence>
<dbReference type="Proteomes" id="UP000482634">
    <property type="component" value="Unassembled WGS sequence"/>
</dbReference>
<feature type="non-terminal residue" evidence="2">
    <location>
        <position position="48"/>
    </location>
</feature>
<comment type="caution">
    <text evidence="2">The sequence shown here is derived from an EMBL/GenBank/DDBJ whole genome shotgun (WGS) entry which is preliminary data.</text>
</comment>
<sequence length="48" mass="5570">MATTTLGVKLDDPTRERLKTAAQSIDRTPHWLIKQAIFNYLEKLEVRT</sequence>
<feature type="domain" description="PutA RHH" evidence="1">
    <location>
        <begin position="11"/>
        <end position="43"/>
    </location>
</feature>
<evidence type="ECO:0000313" key="2">
    <source>
        <dbReference type="EMBL" id="NER66564.1"/>
    </source>
</evidence>
<dbReference type="InterPro" id="IPR010985">
    <property type="entry name" value="Ribbon_hlx_hlx"/>
</dbReference>
<keyword evidence="3" id="KW-1185">Reference proteome</keyword>
<dbReference type="GO" id="GO:0006355">
    <property type="term" value="P:regulation of DNA-templated transcription"/>
    <property type="evidence" value="ECO:0007669"/>
    <property type="project" value="InterPro"/>
</dbReference>
<evidence type="ECO:0000259" key="1">
    <source>
        <dbReference type="Pfam" id="PF21775"/>
    </source>
</evidence>
<dbReference type="InterPro" id="IPR013321">
    <property type="entry name" value="Arc_rbn_hlx_hlx"/>
</dbReference>
<organism evidence="2 3">
    <name type="scientific">Pseudomonas brassicae</name>
    <dbReference type="NCBI Taxonomy" id="2708063"/>
    <lineage>
        <taxon>Bacteria</taxon>
        <taxon>Pseudomonadati</taxon>
        <taxon>Pseudomonadota</taxon>
        <taxon>Gammaproteobacteria</taxon>
        <taxon>Pseudomonadales</taxon>
        <taxon>Pseudomonadaceae</taxon>
        <taxon>Pseudomonas</taxon>
    </lineage>
</organism>
<dbReference type="Pfam" id="PF21775">
    <property type="entry name" value="PutA_1st"/>
    <property type="match status" value="1"/>
</dbReference>
<dbReference type="InterPro" id="IPR048798">
    <property type="entry name" value="PutA_RHH"/>
</dbReference>
<dbReference type="CDD" id="cd22233">
    <property type="entry name" value="RHH_CopAso-like"/>
    <property type="match status" value="1"/>
</dbReference>
<dbReference type="Gene3D" id="1.10.1220.10">
    <property type="entry name" value="Met repressor-like"/>
    <property type="match status" value="1"/>
</dbReference>
<name>A0A6B3P4G8_9PSED</name>